<evidence type="ECO:0000313" key="6">
    <source>
        <dbReference type="Proteomes" id="UP000593765"/>
    </source>
</evidence>
<evidence type="ECO:0000313" key="5">
    <source>
        <dbReference type="EMBL" id="QOV92382.1"/>
    </source>
</evidence>
<dbReference type="Gene3D" id="3.40.50.300">
    <property type="entry name" value="P-loop containing nucleotide triphosphate hydrolases"/>
    <property type="match status" value="1"/>
</dbReference>
<dbReference type="SUPFAM" id="SSF52540">
    <property type="entry name" value="P-loop containing nucleoside triphosphate hydrolases"/>
    <property type="match status" value="1"/>
</dbReference>
<feature type="domain" description="ABC transporter" evidence="4">
    <location>
        <begin position="5"/>
        <end position="226"/>
    </location>
</feature>
<dbReference type="PROSITE" id="PS50893">
    <property type="entry name" value="ABC_TRANSPORTER_2"/>
    <property type="match status" value="1"/>
</dbReference>
<organism evidence="5 6">
    <name type="scientific">Humisphaera borealis</name>
    <dbReference type="NCBI Taxonomy" id="2807512"/>
    <lineage>
        <taxon>Bacteria</taxon>
        <taxon>Pseudomonadati</taxon>
        <taxon>Planctomycetota</taxon>
        <taxon>Phycisphaerae</taxon>
        <taxon>Tepidisphaerales</taxon>
        <taxon>Tepidisphaeraceae</taxon>
        <taxon>Humisphaera</taxon>
    </lineage>
</organism>
<dbReference type="InterPro" id="IPR003439">
    <property type="entry name" value="ABC_transporter-like_ATP-bd"/>
</dbReference>
<dbReference type="GO" id="GO:0016887">
    <property type="term" value="F:ATP hydrolysis activity"/>
    <property type="evidence" value="ECO:0007669"/>
    <property type="project" value="InterPro"/>
</dbReference>
<dbReference type="InterPro" id="IPR017871">
    <property type="entry name" value="ABC_transporter-like_CS"/>
</dbReference>
<protein>
    <submittedName>
        <fullName evidence="5">ABC transporter ATP-binding protein</fullName>
    </submittedName>
</protein>
<keyword evidence="2" id="KW-0547">Nucleotide-binding</keyword>
<dbReference type="PROSITE" id="PS00211">
    <property type="entry name" value="ABC_TRANSPORTER_1"/>
    <property type="match status" value="1"/>
</dbReference>
<dbReference type="GO" id="GO:0005524">
    <property type="term" value="F:ATP binding"/>
    <property type="evidence" value="ECO:0007669"/>
    <property type="project" value="UniProtKB-KW"/>
</dbReference>
<dbReference type="KEGG" id="hbs:IPV69_09475"/>
<keyword evidence="3 5" id="KW-0067">ATP-binding</keyword>
<evidence type="ECO:0000256" key="3">
    <source>
        <dbReference type="ARBA" id="ARBA00022840"/>
    </source>
</evidence>
<dbReference type="AlphaFoldDB" id="A0A7M2X4L8"/>
<evidence type="ECO:0000259" key="4">
    <source>
        <dbReference type="PROSITE" id="PS50893"/>
    </source>
</evidence>
<dbReference type="EMBL" id="CP063458">
    <property type="protein sequence ID" value="QOV92382.1"/>
    <property type="molecule type" value="Genomic_DNA"/>
</dbReference>
<keyword evidence="6" id="KW-1185">Reference proteome</keyword>
<reference evidence="5 6" key="1">
    <citation type="submission" date="2020-10" db="EMBL/GenBank/DDBJ databases">
        <title>Wide distribution of Phycisphaera-like planctomycetes from WD2101 soil group in peatlands and genome analysis of the first cultivated representative.</title>
        <authorList>
            <person name="Dedysh S.N."/>
            <person name="Beletsky A.V."/>
            <person name="Ivanova A."/>
            <person name="Kulichevskaya I.S."/>
            <person name="Suzina N.E."/>
            <person name="Philippov D.A."/>
            <person name="Rakitin A.L."/>
            <person name="Mardanov A.V."/>
            <person name="Ravin N.V."/>
        </authorList>
    </citation>
    <scope>NUCLEOTIDE SEQUENCE [LARGE SCALE GENOMIC DNA]</scope>
    <source>
        <strain evidence="5 6">M1803</strain>
    </source>
</reference>
<name>A0A7M2X4L8_9BACT</name>
<sequence length="270" mass="29746">MFGEVGTQGRQTALRDIHLTCKPGEFVVVVGPSGCGKSTLLNIASGMIRQDAGGVLLDGVPKSVPGPDRAMVFQDHGLFPWLTTAQNIGFGLKMMGVPRSEREDRVQDALDMVHLGQTGRKLVHELSGGMRQRVAIARALVMDPKVLLMDEPFAALDAQTRTLLHEQLQEIWLRTSKTILFVTHSVGEAVRLADRIIVLHAHPGRIRREIPIELGHPRNFDHPDLAGLVHLVRREIEEEVNRINAEAGDPWKPQTPDDLDAAYRNLGGGI</sequence>
<dbReference type="Proteomes" id="UP000593765">
    <property type="component" value="Chromosome"/>
</dbReference>
<dbReference type="InterPro" id="IPR003593">
    <property type="entry name" value="AAA+_ATPase"/>
</dbReference>
<evidence type="ECO:0000256" key="1">
    <source>
        <dbReference type="ARBA" id="ARBA00022448"/>
    </source>
</evidence>
<dbReference type="InterPro" id="IPR027417">
    <property type="entry name" value="P-loop_NTPase"/>
</dbReference>
<gene>
    <name evidence="5" type="ORF">IPV69_09475</name>
</gene>
<dbReference type="PANTHER" id="PTHR42788:SF13">
    <property type="entry name" value="ALIPHATIC SULFONATES IMPORT ATP-BINDING PROTEIN SSUB"/>
    <property type="match status" value="1"/>
</dbReference>
<keyword evidence="1" id="KW-0813">Transport</keyword>
<dbReference type="Pfam" id="PF00005">
    <property type="entry name" value="ABC_tran"/>
    <property type="match status" value="1"/>
</dbReference>
<proteinExistence type="predicted"/>
<dbReference type="PANTHER" id="PTHR42788">
    <property type="entry name" value="TAURINE IMPORT ATP-BINDING PROTEIN-RELATED"/>
    <property type="match status" value="1"/>
</dbReference>
<dbReference type="CDD" id="cd03293">
    <property type="entry name" value="ABC_NrtD_SsuB_transporters"/>
    <property type="match status" value="1"/>
</dbReference>
<dbReference type="InterPro" id="IPR050166">
    <property type="entry name" value="ABC_transporter_ATP-bind"/>
</dbReference>
<evidence type="ECO:0000256" key="2">
    <source>
        <dbReference type="ARBA" id="ARBA00022741"/>
    </source>
</evidence>
<dbReference type="SMART" id="SM00382">
    <property type="entry name" value="AAA"/>
    <property type="match status" value="1"/>
</dbReference>
<accession>A0A7M2X4L8</accession>